<sequence length="146" mass="16625">MEKREKYGELRFPALLRFRYGTCDCLRGNFPREDRMTRDAIAITRNTPPASRNPHACLPLTDQTCTARVHWYWIFKQTTALRGGYGTSLRGPHAKGQKSGYQGAFEKKFFMMGFLIYGVNISLTECAPPRGKSSRKIPAGPEYMPL</sequence>
<dbReference type="AlphaFoldDB" id="A0A450YKG8"/>
<organism evidence="1">
    <name type="scientific">Candidatus Kentrum sp. TC</name>
    <dbReference type="NCBI Taxonomy" id="2126339"/>
    <lineage>
        <taxon>Bacteria</taxon>
        <taxon>Pseudomonadati</taxon>
        <taxon>Pseudomonadota</taxon>
        <taxon>Gammaproteobacteria</taxon>
        <taxon>Candidatus Kentrum</taxon>
    </lineage>
</organism>
<gene>
    <name evidence="1" type="ORF">BECKTC1821E_GA0114239_101633</name>
</gene>
<proteinExistence type="predicted"/>
<evidence type="ECO:0000313" key="1">
    <source>
        <dbReference type="EMBL" id="VFK42041.1"/>
    </source>
</evidence>
<name>A0A450YKG8_9GAMM</name>
<reference evidence="1" key="1">
    <citation type="submission" date="2019-02" db="EMBL/GenBank/DDBJ databases">
        <authorList>
            <person name="Gruber-Vodicka R. H."/>
            <person name="Seah K. B. B."/>
        </authorList>
    </citation>
    <scope>NUCLEOTIDE SEQUENCE</scope>
    <source>
        <strain evidence="1">BECK_BZ125</strain>
    </source>
</reference>
<dbReference type="EMBL" id="CAADFT010000016">
    <property type="protein sequence ID" value="VFK42041.1"/>
    <property type="molecule type" value="Genomic_DNA"/>
</dbReference>
<accession>A0A450YKG8</accession>
<protein>
    <submittedName>
        <fullName evidence="1">Uncharacterized protein</fullName>
    </submittedName>
</protein>